<sequence length="151" mass="18342">MYVFPSEVQLDIFKFLNSDQLSSIQQTNCYFKNFINEYVNELARKEFSRLEILHTFDKFSCYYPKHVEKEPEFYDFELNDQLKKKWIHGIEKSIPMFLNVTETNMHIRVSTRAPHVLYSKFPNIPKNLKQMKIARYLLEQVFKCFFELVDF</sequence>
<gene>
    <name evidence="2" type="ORF">MENT_LOCUS22737</name>
</gene>
<dbReference type="OrthoDB" id="5902779at2759"/>
<dbReference type="PROSITE" id="PS50181">
    <property type="entry name" value="FBOX"/>
    <property type="match status" value="1"/>
</dbReference>
<comment type="caution">
    <text evidence="2">The sequence shown here is derived from an EMBL/GenBank/DDBJ whole genome shotgun (WGS) entry which is preliminary data.</text>
</comment>
<evidence type="ECO:0000259" key="1">
    <source>
        <dbReference type="PROSITE" id="PS50181"/>
    </source>
</evidence>
<evidence type="ECO:0000313" key="2">
    <source>
        <dbReference type="EMBL" id="CAD2171276.1"/>
    </source>
</evidence>
<dbReference type="AlphaFoldDB" id="A0A6V7V8H1"/>
<dbReference type="InterPro" id="IPR001810">
    <property type="entry name" value="F-box_dom"/>
</dbReference>
<dbReference type="EMBL" id="CAJEWN010000180">
    <property type="protein sequence ID" value="CAD2171276.1"/>
    <property type="molecule type" value="Genomic_DNA"/>
</dbReference>
<organism evidence="2 3">
    <name type="scientific">Meloidogyne enterolobii</name>
    <name type="common">Root-knot nematode worm</name>
    <name type="synonym">Meloidogyne mayaguensis</name>
    <dbReference type="NCBI Taxonomy" id="390850"/>
    <lineage>
        <taxon>Eukaryota</taxon>
        <taxon>Metazoa</taxon>
        <taxon>Ecdysozoa</taxon>
        <taxon>Nematoda</taxon>
        <taxon>Chromadorea</taxon>
        <taxon>Rhabditida</taxon>
        <taxon>Tylenchina</taxon>
        <taxon>Tylenchomorpha</taxon>
        <taxon>Tylenchoidea</taxon>
        <taxon>Meloidogynidae</taxon>
        <taxon>Meloidogyninae</taxon>
        <taxon>Meloidogyne</taxon>
    </lineage>
</organism>
<dbReference type="Proteomes" id="UP000580250">
    <property type="component" value="Unassembled WGS sequence"/>
</dbReference>
<protein>
    <recommendedName>
        <fullName evidence="1">F-box domain-containing protein</fullName>
    </recommendedName>
</protein>
<accession>A0A6V7V8H1</accession>
<proteinExistence type="predicted"/>
<name>A0A6V7V8H1_MELEN</name>
<feature type="domain" description="F-box" evidence="1">
    <location>
        <begin position="1"/>
        <end position="46"/>
    </location>
</feature>
<reference evidence="2 3" key="1">
    <citation type="submission" date="2020-08" db="EMBL/GenBank/DDBJ databases">
        <authorList>
            <person name="Koutsovoulos G."/>
            <person name="Danchin GJ E."/>
        </authorList>
    </citation>
    <scope>NUCLEOTIDE SEQUENCE [LARGE SCALE GENOMIC DNA]</scope>
</reference>
<evidence type="ECO:0000313" key="3">
    <source>
        <dbReference type="Proteomes" id="UP000580250"/>
    </source>
</evidence>